<dbReference type="EMBL" id="CP016282">
    <property type="protein sequence ID" value="ANP71890.1"/>
    <property type="molecule type" value="Genomic_DNA"/>
</dbReference>
<evidence type="ECO:0000259" key="1">
    <source>
        <dbReference type="PROSITE" id="PS50093"/>
    </source>
</evidence>
<protein>
    <recommendedName>
        <fullName evidence="1">PKD domain-containing protein</fullName>
    </recommendedName>
</protein>
<proteinExistence type="predicted"/>
<dbReference type="AlphaFoldDB" id="A0A1B1BH56"/>
<name>A0A1B1BH56_9MICO</name>
<evidence type="ECO:0000313" key="3">
    <source>
        <dbReference type="Proteomes" id="UP000092582"/>
    </source>
</evidence>
<dbReference type="Gene3D" id="2.60.40.10">
    <property type="entry name" value="Immunoglobulins"/>
    <property type="match status" value="1"/>
</dbReference>
<accession>A0A1B1BH56</accession>
<feature type="domain" description="PKD" evidence="1">
    <location>
        <begin position="75"/>
        <end position="128"/>
    </location>
</feature>
<keyword evidence="3" id="KW-1185">Reference proteome</keyword>
<reference evidence="2 3" key="1">
    <citation type="submission" date="2016-06" db="EMBL/GenBank/DDBJ databases">
        <title>Genome sequencing of Cryobacterium arcticum PAMC 27867.</title>
        <authorList>
            <person name="Lee J."/>
            <person name="Kim O.-S."/>
        </authorList>
    </citation>
    <scope>NUCLEOTIDE SEQUENCE [LARGE SCALE GENOMIC DNA]</scope>
    <source>
        <strain evidence="2 3">PAMC 27867</strain>
    </source>
</reference>
<gene>
    <name evidence="2" type="ORF">PA27867_0923</name>
</gene>
<dbReference type="InterPro" id="IPR013783">
    <property type="entry name" value="Ig-like_fold"/>
</dbReference>
<dbReference type="PROSITE" id="PS50093">
    <property type="entry name" value="PKD"/>
    <property type="match status" value="1"/>
</dbReference>
<dbReference type="InterPro" id="IPR000601">
    <property type="entry name" value="PKD_dom"/>
</dbReference>
<dbReference type="SUPFAM" id="SSF49299">
    <property type="entry name" value="PKD domain"/>
    <property type="match status" value="1"/>
</dbReference>
<dbReference type="InterPro" id="IPR035986">
    <property type="entry name" value="PKD_dom_sf"/>
</dbReference>
<organism evidence="2 3">
    <name type="scientific">Cryobacterium arcticum</name>
    <dbReference type="NCBI Taxonomy" id="670052"/>
    <lineage>
        <taxon>Bacteria</taxon>
        <taxon>Bacillati</taxon>
        <taxon>Actinomycetota</taxon>
        <taxon>Actinomycetes</taxon>
        <taxon>Micrococcales</taxon>
        <taxon>Microbacteriaceae</taxon>
        <taxon>Cryobacterium</taxon>
    </lineage>
</organism>
<dbReference type="Proteomes" id="UP000092582">
    <property type="component" value="Chromosome 1"/>
</dbReference>
<dbReference type="KEGG" id="cart:PA27867_0923"/>
<dbReference type="GO" id="GO:0005975">
    <property type="term" value="P:carbohydrate metabolic process"/>
    <property type="evidence" value="ECO:0007669"/>
    <property type="project" value="UniProtKB-ARBA"/>
</dbReference>
<evidence type="ECO:0000313" key="2">
    <source>
        <dbReference type="EMBL" id="ANP71890.1"/>
    </source>
</evidence>
<dbReference type="STRING" id="670052.PA27867_0923"/>
<sequence length="179" mass="18524">MTAPVVPACQPQTPCDPDLIVRVSDLVSIPAERPTQGMEPDGWLVVGVPTNFFATASSHVHAGPLLGAPAEVRFTPVEFRWDYGDGTSRTSATGGGSWASLGLVEFSETPTSHVFDNTGTLSIGLTVSYAAEFRFAGGDWRPVLGLVAVPSGPISAIADRAGTVLVADNCSANPRGPGC</sequence>